<keyword evidence="1" id="KW-0732">Signal</keyword>
<evidence type="ECO:0000259" key="2">
    <source>
        <dbReference type="PROSITE" id="PS51884"/>
    </source>
</evidence>
<feature type="chain" id="PRO_5007294004" description="Chaplin domain-containing protein" evidence="1">
    <location>
        <begin position="17"/>
        <end position="86"/>
    </location>
</feature>
<feature type="domain" description="Chaplin" evidence="2">
    <location>
        <begin position="24"/>
        <end position="64"/>
    </location>
</feature>
<organism evidence="3 4">
    <name type="scientific">Conidiobolus coronatus (strain ATCC 28846 / CBS 209.66 / NRRL 28638)</name>
    <name type="common">Delacroixia coronata</name>
    <dbReference type="NCBI Taxonomy" id="796925"/>
    <lineage>
        <taxon>Eukaryota</taxon>
        <taxon>Fungi</taxon>
        <taxon>Fungi incertae sedis</taxon>
        <taxon>Zoopagomycota</taxon>
        <taxon>Entomophthoromycotina</taxon>
        <taxon>Entomophthoromycetes</taxon>
        <taxon>Entomophthorales</taxon>
        <taxon>Ancylistaceae</taxon>
        <taxon>Conidiobolus</taxon>
    </lineage>
</organism>
<evidence type="ECO:0000313" key="4">
    <source>
        <dbReference type="Proteomes" id="UP000070444"/>
    </source>
</evidence>
<evidence type="ECO:0000313" key="3">
    <source>
        <dbReference type="EMBL" id="KXN65942.1"/>
    </source>
</evidence>
<protein>
    <recommendedName>
        <fullName evidence="2">Chaplin domain-containing protein</fullName>
    </recommendedName>
</protein>
<evidence type="ECO:0000256" key="1">
    <source>
        <dbReference type="SAM" id="SignalP"/>
    </source>
</evidence>
<dbReference type="InterPro" id="IPR005528">
    <property type="entry name" value="ChpA-H"/>
</dbReference>
<proteinExistence type="predicted"/>
<feature type="signal peptide" evidence="1">
    <location>
        <begin position="1"/>
        <end position="16"/>
    </location>
</feature>
<gene>
    <name evidence="3" type="ORF">CONCODRAFT_12328</name>
</gene>
<dbReference type="AlphaFoldDB" id="A0A137NT97"/>
<dbReference type="PROSITE" id="PS51884">
    <property type="entry name" value="CHAPLIN"/>
    <property type="match status" value="1"/>
</dbReference>
<dbReference type="Proteomes" id="UP000070444">
    <property type="component" value="Unassembled WGS sequence"/>
</dbReference>
<reference evidence="3 4" key="1">
    <citation type="journal article" date="2015" name="Genome Biol. Evol.">
        <title>Phylogenomic analyses indicate that early fungi evolved digesting cell walls of algal ancestors of land plants.</title>
        <authorList>
            <person name="Chang Y."/>
            <person name="Wang S."/>
            <person name="Sekimoto S."/>
            <person name="Aerts A.L."/>
            <person name="Choi C."/>
            <person name="Clum A."/>
            <person name="LaButti K.M."/>
            <person name="Lindquist E.A."/>
            <person name="Yee Ngan C."/>
            <person name="Ohm R.A."/>
            <person name="Salamov A.A."/>
            <person name="Grigoriev I.V."/>
            <person name="Spatafora J.W."/>
            <person name="Berbee M.L."/>
        </authorList>
    </citation>
    <scope>NUCLEOTIDE SEQUENCE [LARGE SCALE GENOMIC DNA]</scope>
    <source>
        <strain evidence="3 4">NRRL 28638</strain>
    </source>
</reference>
<accession>A0A137NT97</accession>
<keyword evidence="4" id="KW-1185">Reference proteome</keyword>
<dbReference type="Pfam" id="PF03777">
    <property type="entry name" value="ChpA-C"/>
    <property type="match status" value="1"/>
</dbReference>
<dbReference type="EMBL" id="KQ964792">
    <property type="protein sequence ID" value="KXN65942.1"/>
    <property type="molecule type" value="Genomic_DNA"/>
</dbReference>
<name>A0A137NT97_CONC2</name>
<sequence>MTSLIILSTLIAFVFSAPVNDSKSHGTVAGNAINSALHLPQNTCNQQVKIIGGNNVVFDNGCKNTAVEVDTNEHSNSGNASGSDGK</sequence>